<dbReference type="GO" id="GO:0046872">
    <property type="term" value="F:metal ion binding"/>
    <property type="evidence" value="ECO:0007669"/>
    <property type="project" value="UniProtKB-KW"/>
</dbReference>
<keyword evidence="6" id="KW-1185">Reference proteome</keyword>
<evidence type="ECO:0000313" key="5">
    <source>
        <dbReference type="EMBL" id="TVY35497.1"/>
    </source>
</evidence>
<organism evidence="5 6">
    <name type="scientific">Lachnellula subtilissima</name>
    <dbReference type="NCBI Taxonomy" id="602034"/>
    <lineage>
        <taxon>Eukaryota</taxon>
        <taxon>Fungi</taxon>
        <taxon>Dikarya</taxon>
        <taxon>Ascomycota</taxon>
        <taxon>Pezizomycotina</taxon>
        <taxon>Leotiomycetes</taxon>
        <taxon>Helotiales</taxon>
        <taxon>Lachnaceae</taxon>
        <taxon>Lachnellula</taxon>
    </lineage>
</organism>
<dbReference type="Gene3D" id="1.10.600.10">
    <property type="entry name" value="Farnesyl Diphosphate Synthase"/>
    <property type="match status" value="1"/>
</dbReference>
<comment type="similarity">
    <text evidence="2 4">Belongs to the terpene synthase family.</text>
</comment>
<sequence>MGVLTGLRYWLQAMVYMISPIPEAKSLKSSNPSSPMPASIFKPLLHPREKETTAEVDGYFLKHWNFENEKARKKFVAAGFSRVTCFYFPEALDDRIHFACRLLAVLFLIDGMSSERTAVVSSSADKIVDVLETMSFDEGSAYNERLIPISRGDVLPDRTIPVEYITYDLWESMRQHDKEMANDVLEPVFVFMRAQTDKTRIKPMGLGSYFEYREADVGKALAETHPARADHYRLLSALMRFSMGLKTTPDEIALARPVEMNCSKHISVINDVYSYEKELLAEKEGHAEGGALCSSVGILAKEADVDIAASKRLLVYMCREWELCHEQLVAKIRVQPNGRSENLRRYMKGLEYQMGGNETWSQTTKRYSMAS</sequence>
<dbReference type="InterPro" id="IPR008949">
    <property type="entry name" value="Isoprenoid_synthase_dom_sf"/>
</dbReference>
<dbReference type="SUPFAM" id="SSF48576">
    <property type="entry name" value="Terpenoid synthases"/>
    <property type="match status" value="1"/>
</dbReference>
<accession>A0A8H8RJJ3</accession>
<dbReference type="EC" id="4.2.3.-" evidence="4"/>
<evidence type="ECO:0000256" key="1">
    <source>
        <dbReference type="ARBA" id="ARBA00001946"/>
    </source>
</evidence>
<name>A0A8H8RJJ3_9HELO</name>
<dbReference type="PANTHER" id="PTHR35201:SF4">
    <property type="entry name" value="BETA-PINACENE SYNTHASE-RELATED"/>
    <property type="match status" value="1"/>
</dbReference>
<dbReference type="GO" id="GO:0010333">
    <property type="term" value="F:terpene synthase activity"/>
    <property type="evidence" value="ECO:0007669"/>
    <property type="project" value="InterPro"/>
</dbReference>
<keyword evidence="3 4" id="KW-0460">Magnesium</keyword>
<dbReference type="Pfam" id="PF19086">
    <property type="entry name" value="Terpene_syn_C_2"/>
    <property type="match status" value="1"/>
</dbReference>
<gene>
    <name evidence="5" type="primary">Ari1</name>
    <name evidence="5" type="ORF">LSUB1_G006607</name>
</gene>
<keyword evidence="4" id="KW-0479">Metal-binding</keyword>
<evidence type="ECO:0000256" key="2">
    <source>
        <dbReference type="ARBA" id="ARBA00006333"/>
    </source>
</evidence>
<evidence type="ECO:0000313" key="6">
    <source>
        <dbReference type="Proteomes" id="UP000462212"/>
    </source>
</evidence>
<comment type="cofactor">
    <cofactor evidence="1 4">
        <name>Mg(2+)</name>
        <dbReference type="ChEBI" id="CHEBI:18420"/>
    </cofactor>
</comment>
<reference evidence="5 6" key="1">
    <citation type="submission" date="2018-05" db="EMBL/GenBank/DDBJ databases">
        <title>Genome sequencing and assembly of the regulated plant pathogen Lachnellula willkommii and related sister species for the development of diagnostic species identification markers.</title>
        <authorList>
            <person name="Giroux E."/>
            <person name="Bilodeau G."/>
        </authorList>
    </citation>
    <scope>NUCLEOTIDE SEQUENCE [LARGE SCALE GENOMIC DNA]</scope>
    <source>
        <strain evidence="5 6">CBS 197.66</strain>
    </source>
</reference>
<protein>
    <recommendedName>
        <fullName evidence="4">Terpene synthase</fullName>
        <ecNumber evidence="4">4.2.3.-</ecNumber>
    </recommendedName>
</protein>
<dbReference type="EMBL" id="QGMJ01000519">
    <property type="protein sequence ID" value="TVY35497.1"/>
    <property type="molecule type" value="Genomic_DNA"/>
</dbReference>
<dbReference type="PANTHER" id="PTHR35201">
    <property type="entry name" value="TERPENE SYNTHASE"/>
    <property type="match status" value="1"/>
</dbReference>
<evidence type="ECO:0000256" key="3">
    <source>
        <dbReference type="ARBA" id="ARBA00022842"/>
    </source>
</evidence>
<evidence type="ECO:0000256" key="4">
    <source>
        <dbReference type="RuleBase" id="RU366034"/>
    </source>
</evidence>
<comment type="caution">
    <text evidence="5">The sequence shown here is derived from an EMBL/GenBank/DDBJ whole genome shotgun (WGS) entry which is preliminary data.</text>
</comment>
<dbReference type="GO" id="GO:0008299">
    <property type="term" value="P:isoprenoid biosynthetic process"/>
    <property type="evidence" value="ECO:0007669"/>
    <property type="project" value="UniProtKB-ARBA"/>
</dbReference>
<keyword evidence="4" id="KW-0456">Lyase</keyword>
<dbReference type="InterPro" id="IPR034686">
    <property type="entry name" value="Terpene_cyclase-like_2"/>
</dbReference>
<dbReference type="Proteomes" id="UP000462212">
    <property type="component" value="Unassembled WGS sequence"/>
</dbReference>
<dbReference type="AlphaFoldDB" id="A0A8H8RJJ3"/>
<proteinExistence type="inferred from homology"/>
<dbReference type="OrthoDB" id="3004402at2759"/>